<dbReference type="Proteomes" id="UP000499080">
    <property type="component" value="Unassembled WGS sequence"/>
</dbReference>
<proteinExistence type="predicted"/>
<accession>A0A4Y2G380</accession>
<dbReference type="EMBL" id="BGPR01001168">
    <property type="protein sequence ID" value="GBM47145.1"/>
    <property type="molecule type" value="Genomic_DNA"/>
</dbReference>
<sequence length="102" mass="12081">MKEELRYDSPMRSKKCLVCGFNAKPMNVKGIKWCVEAENSSSALSLRRRGRNKFPISSSRKWKRFEVEVDHGFIRKSSLNSLRWCGNRWILYRELLLEATLR</sequence>
<reference evidence="1 2" key="1">
    <citation type="journal article" date="2019" name="Sci. Rep.">
        <title>Orb-weaving spider Araneus ventricosus genome elucidates the spidroin gene catalogue.</title>
        <authorList>
            <person name="Kono N."/>
            <person name="Nakamura H."/>
            <person name="Ohtoshi R."/>
            <person name="Moran D.A.P."/>
            <person name="Shinohara A."/>
            <person name="Yoshida Y."/>
            <person name="Fujiwara M."/>
            <person name="Mori M."/>
            <person name="Tomita M."/>
            <person name="Arakawa K."/>
        </authorList>
    </citation>
    <scope>NUCLEOTIDE SEQUENCE [LARGE SCALE GENOMIC DNA]</scope>
</reference>
<keyword evidence="2" id="KW-1185">Reference proteome</keyword>
<evidence type="ECO:0000313" key="2">
    <source>
        <dbReference type="Proteomes" id="UP000499080"/>
    </source>
</evidence>
<evidence type="ECO:0000313" key="1">
    <source>
        <dbReference type="EMBL" id="GBM47145.1"/>
    </source>
</evidence>
<dbReference type="AlphaFoldDB" id="A0A4Y2G380"/>
<organism evidence="1 2">
    <name type="scientific">Araneus ventricosus</name>
    <name type="common">Orbweaver spider</name>
    <name type="synonym">Epeira ventricosa</name>
    <dbReference type="NCBI Taxonomy" id="182803"/>
    <lineage>
        <taxon>Eukaryota</taxon>
        <taxon>Metazoa</taxon>
        <taxon>Ecdysozoa</taxon>
        <taxon>Arthropoda</taxon>
        <taxon>Chelicerata</taxon>
        <taxon>Arachnida</taxon>
        <taxon>Araneae</taxon>
        <taxon>Araneomorphae</taxon>
        <taxon>Entelegynae</taxon>
        <taxon>Araneoidea</taxon>
        <taxon>Araneidae</taxon>
        <taxon>Araneus</taxon>
    </lineage>
</organism>
<name>A0A4Y2G380_ARAVE</name>
<protein>
    <submittedName>
        <fullName evidence="1">Uncharacterized protein</fullName>
    </submittedName>
</protein>
<comment type="caution">
    <text evidence="1">The sequence shown here is derived from an EMBL/GenBank/DDBJ whole genome shotgun (WGS) entry which is preliminary data.</text>
</comment>
<gene>
    <name evidence="1" type="ORF">AVEN_139226_1</name>
</gene>